<dbReference type="RefSeq" id="WP_317835650.1">
    <property type="nucleotide sequence ID" value="NZ_CP136920.1"/>
</dbReference>
<evidence type="ECO:0008006" key="3">
    <source>
        <dbReference type="Google" id="ProtNLM"/>
    </source>
</evidence>
<keyword evidence="2" id="KW-1185">Reference proteome</keyword>
<name>A0AAQ3QXJ3_9BACT</name>
<dbReference type="AlphaFoldDB" id="A0AAQ3QXJ3"/>
<protein>
    <recommendedName>
        <fullName evidence="3">Histidine kinase</fullName>
    </recommendedName>
</protein>
<gene>
    <name evidence="1" type="ORF">RZN69_08400</name>
</gene>
<dbReference type="EMBL" id="CP136920">
    <property type="protein sequence ID" value="WOO43112.1"/>
    <property type="molecule type" value="Genomic_DNA"/>
</dbReference>
<evidence type="ECO:0000313" key="1">
    <source>
        <dbReference type="EMBL" id="WOO43112.1"/>
    </source>
</evidence>
<proteinExistence type="predicted"/>
<sequence length="75" mass="8593">MSGEDSATGELDTMRKIVHDLNGEIFLIRGHVELARNSCRDLKTKKQLEGIQERTNALDLLSKRLRQLEEENSIQ</sequence>
<dbReference type="Proteomes" id="UP001304300">
    <property type="component" value="Chromosome"/>
</dbReference>
<reference evidence="1 2" key="1">
    <citation type="submission" date="2023-10" db="EMBL/GenBank/DDBJ databases">
        <title>Rubellicoccus peritrichatus gen. nov., sp. nov., isolated from an algae of coral reef tank.</title>
        <authorList>
            <person name="Luo J."/>
        </authorList>
    </citation>
    <scope>NUCLEOTIDE SEQUENCE [LARGE SCALE GENOMIC DNA]</scope>
    <source>
        <strain evidence="1 2">CR14</strain>
    </source>
</reference>
<evidence type="ECO:0000313" key="2">
    <source>
        <dbReference type="Proteomes" id="UP001304300"/>
    </source>
</evidence>
<dbReference type="KEGG" id="puo:RZN69_08400"/>
<accession>A0AAQ3QXJ3</accession>
<organism evidence="1 2">
    <name type="scientific">Rubellicoccus peritrichatus</name>
    <dbReference type="NCBI Taxonomy" id="3080537"/>
    <lineage>
        <taxon>Bacteria</taxon>
        <taxon>Pseudomonadati</taxon>
        <taxon>Verrucomicrobiota</taxon>
        <taxon>Opitutia</taxon>
        <taxon>Puniceicoccales</taxon>
        <taxon>Cerasicoccaceae</taxon>
        <taxon>Rubellicoccus</taxon>
    </lineage>
</organism>